<gene>
    <name evidence="1" type="ORF">MRATA1EN22A_LOCUS27389</name>
</gene>
<name>A0AC60A654_RANTA</name>
<organism evidence="1 2">
    <name type="scientific">Rangifer tarandus platyrhynchus</name>
    <name type="common">Svalbard reindeer</name>
    <dbReference type="NCBI Taxonomy" id="3082113"/>
    <lineage>
        <taxon>Eukaryota</taxon>
        <taxon>Metazoa</taxon>
        <taxon>Chordata</taxon>
        <taxon>Craniata</taxon>
        <taxon>Vertebrata</taxon>
        <taxon>Euteleostomi</taxon>
        <taxon>Mammalia</taxon>
        <taxon>Eutheria</taxon>
        <taxon>Laurasiatheria</taxon>
        <taxon>Artiodactyla</taxon>
        <taxon>Ruminantia</taxon>
        <taxon>Pecora</taxon>
        <taxon>Cervidae</taxon>
        <taxon>Odocoileinae</taxon>
        <taxon>Rangifer</taxon>
    </lineage>
</organism>
<accession>A0AC60A654</accession>
<protein>
    <submittedName>
        <fullName evidence="1">Uncharacterized protein</fullName>
    </submittedName>
</protein>
<dbReference type="EMBL" id="OX596092">
    <property type="protein sequence ID" value="CAN0562651.1"/>
    <property type="molecule type" value="Genomic_DNA"/>
</dbReference>
<sequence length="125" mass="13750">MEPLGQPDRQVKKKAGSPMPPRWGEVGLSVQRWHAHLALSLGKAGREDLSRGGGGVRRDAMTPPATGSKVMCTHVSCGPWNLALTFRVPQIWLRLPFLSSQQMSLVTSANPEPYKERNPEKHKSG</sequence>
<reference evidence="1" key="2">
    <citation type="submission" date="2025-03" db="EMBL/GenBank/DDBJ databases">
        <authorList>
            <consortium name="ELIXIR-Norway"/>
            <consortium name="Elixir Norway"/>
        </authorList>
    </citation>
    <scope>NUCLEOTIDE SEQUENCE</scope>
</reference>
<reference evidence="1" key="1">
    <citation type="submission" date="2023-05" db="EMBL/GenBank/DDBJ databases">
        <authorList>
            <consortium name="ELIXIR-Norway"/>
        </authorList>
    </citation>
    <scope>NUCLEOTIDE SEQUENCE</scope>
</reference>
<evidence type="ECO:0000313" key="1">
    <source>
        <dbReference type="EMBL" id="CAN0562651.1"/>
    </source>
</evidence>
<proteinExistence type="predicted"/>
<evidence type="ECO:0000313" key="2">
    <source>
        <dbReference type="Proteomes" id="UP001162501"/>
    </source>
</evidence>
<dbReference type="Proteomes" id="UP001162501">
    <property type="component" value="Chromosome 8"/>
</dbReference>